<evidence type="ECO:0000313" key="15">
    <source>
        <dbReference type="EMBL" id="OWP02551.1"/>
    </source>
</evidence>
<feature type="active site" evidence="11">
    <location>
        <position position="440"/>
    </location>
</feature>
<keyword evidence="8 12" id="KW-0862">Zinc</keyword>
<keyword evidence="16" id="KW-1185">Reference proteome</keyword>
<protein>
    <recommendedName>
        <fullName evidence="13">Extracellular metalloproteinase</fullName>
        <ecNumber evidence="13">3.4.24.-</ecNumber>
    </recommendedName>
    <alternativeName>
        <fullName evidence="13">Fungalysin</fullName>
    </alternativeName>
</protein>
<dbReference type="GO" id="GO:0008270">
    <property type="term" value="F:zinc ion binding"/>
    <property type="evidence" value="ECO:0007669"/>
    <property type="project" value="InterPro"/>
</dbReference>
<feature type="chain" id="PRO_5011819463" description="Extracellular metalloproteinase" evidence="13">
    <location>
        <begin position="20"/>
        <end position="656"/>
    </location>
</feature>
<evidence type="ECO:0000256" key="9">
    <source>
        <dbReference type="ARBA" id="ARBA00023049"/>
    </source>
</evidence>
<comment type="caution">
    <text evidence="15">The sequence shown here is derived from an EMBL/GenBank/DDBJ whole genome shotgun (WGS) entry which is preliminary data.</text>
</comment>
<dbReference type="CDD" id="cd09596">
    <property type="entry name" value="M36"/>
    <property type="match status" value="1"/>
</dbReference>
<organism evidence="15 16">
    <name type="scientific">Diplocarpon coronariae</name>
    <dbReference type="NCBI Taxonomy" id="2795749"/>
    <lineage>
        <taxon>Eukaryota</taxon>
        <taxon>Fungi</taxon>
        <taxon>Dikarya</taxon>
        <taxon>Ascomycota</taxon>
        <taxon>Pezizomycotina</taxon>
        <taxon>Leotiomycetes</taxon>
        <taxon>Helotiales</taxon>
        <taxon>Drepanopezizaceae</taxon>
        <taxon>Diplocarpon</taxon>
    </lineage>
</organism>
<sequence>MRFLSRASAVALLASNVLGHPAAAPPSDGAGAVEKGAANLRQFRFSTESTYTRVESSGDSGLKSVTKRATYVDTAAAAVQAKYPKASFRLLDGNYVGNNGIGHAHFKQTYNNLDIENADFGVHIGRDGTLFSYSESFYPLEKPIFRYGTVEPIEPLQALRAVIKKHDFGIGLERASAVSNEPSGVRSFTIEGTSGTKSAPKASLVYLKRKNKKGVVELELSWKLEIHTNLNWLLIYIDASYGVELIGITDYISHATYNVFPWGTTDPSKGSRAIEVDPEATSASKSGWIGNKNVATTKANGNNAICVTNWWDEEDLTEGFSPDGGKSLNFDFPLDITQSDPSSYIAASSTQLFYTVNFYHDLLYLLGFNELAGNFQNDNGDRGGLGNDAVTLHPQDANGMNGAVFATPPDGQRPYMRLFLWNKTSPHRDPSFDTSIVIHEYTHGLTQRLTGGPSNPGCLAAPEASSLGEGWSDFMATALQVKKGDTRNKDYVIGSWVSGDEKGLREFPYSTNIENNYFFYAHANGLQDKHEIGAIWASMLYDVLWSFVDRYGMRDERLPEFDFDGVPLDGRFLAMKLVVDALALQPCNPSFISARDSILYADEILTGAKNKCLLWAAFAQRGLGVTAQKFEDWHVNSWGLPNECRQEYLMGLQGTH</sequence>
<evidence type="ECO:0000256" key="7">
    <source>
        <dbReference type="ARBA" id="ARBA00022801"/>
    </source>
</evidence>
<evidence type="ECO:0000256" key="2">
    <source>
        <dbReference type="ARBA" id="ARBA00006006"/>
    </source>
</evidence>
<keyword evidence="3 13" id="KW-0964">Secreted</keyword>
<evidence type="ECO:0000256" key="8">
    <source>
        <dbReference type="ARBA" id="ARBA00022833"/>
    </source>
</evidence>
<dbReference type="SUPFAM" id="SSF55486">
    <property type="entry name" value="Metalloproteases ('zincins'), catalytic domain"/>
    <property type="match status" value="1"/>
</dbReference>
<accession>A0A218Z385</accession>
<comment type="similarity">
    <text evidence="2 13">Belongs to the peptidase M36 family.</text>
</comment>
<dbReference type="Gene3D" id="1.10.390.10">
    <property type="entry name" value="Neutral Protease Domain 2"/>
    <property type="match status" value="1"/>
</dbReference>
<evidence type="ECO:0000256" key="5">
    <source>
        <dbReference type="ARBA" id="ARBA00022723"/>
    </source>
</evidence>
<name>A0A218Z385_9HELO</name>
<dbReference type="GO" id="GO:0006508">
    <property type="term" value="P:proteolysis"/>
    <property type="evidence" value="ECO:0007669"/>
    <property type="project" value="UniProtKB-KW"/>
</dbReference>
<dbReference type="Proteomes" id="UP000242519">
    <property type="component" value="Unassembled WGS sequence"/>
</dbReference>
<keyword evidence="9 13" id="KW-0482">Metalloprotease</keyword>
<evidence type="ECO:0000256" key="10">
    <source>
        <dbReference type="ARBA" id="ARBA00023145"/>
    </source>
</evidence>
<dbReference type="OrthoDB" id="3227768at2759"/>
<keyword evidence="5 12" id="KW-0479">Metal-binding</keyword>
<dbReference type="PRINTS" id="PR00999">
    <property type="entry name" value="FUNGALYSIN"/>
</dbReference>
<keyword evidence="6 13" id="KW-0732">Signal</keyword>
<dbReference type="Pfam" id="PF02128">
    <property type="entry name" value="Peptidase_M36"/>
    <property type="match status" value="1"/>
</dbReference>
<reference evidence="15 16" key="1">
    <citation type="submission" date="2017-04" db="EMBL/GenBank/DDBJ databases">
        <title>Draft genome sequence of Marssonina coronaria NL1: causal agent of apple blotch.</title>
        <authorList>
            <person name="Cheng Q."/>
        </authorList>
    </citation>
    <scope>NUCLEOTIDE SEQUENCE [LARGE SCALE GENOMIC DNA]</scope>
    <source>
        <strain evidence="15 16">NL1</strain>
    </source>
</reference>
<evidence type="ECO:0000259" key="14">
    <source>
        <dbReference type="Pfam" id="PF07504"/>
    </source>
</evidence>
<dbReference type="GO" id="GO:0004222">
    <property type="term" value="F:metalloendopeptidase activity"/>
    <property type="evidence" value="ECO:0007669"/>
    <property type="project" value="InterPro"/>
</dbReference>
<comment type="cofactor">
    <cofactor evidence="12">
        <name>Zn(2+)</name>
        <dbReference type="ChEBI" id="CHEBI:29105"/>
    </cofactor>
    <text evidence="12">Binds 1 zinc ion per subunit.</text>
</comment>
<dbReference type="Pfam" id="PF07504">
    <property type="entry name" value="FTP"/>
    <property type="match status" value="1"/>
</dbReference>
<proteinExistence type="inferred from homology"/>
<dbReference type="Gene3D" id="3.10.170.10">
    <property type="match status" value="1"/>
</dbReference>
<evidence type="ECO:0000256" key="3">
    <source>
        <dbReference type="ARBA" id="ARBA00022525"/>
    </source>
</evidence>
<dbReference type="InterPro" id="IPR027268">
    <property type="entry name" value="Peptidase_M4/M1_CTD_sf"/>
</dbReference>
<gene>
    <name evidence="15" type="ORF">B2J93_4394</name>
</gene>
<dbReference type="EMBL" id="MZNU01000226">
    <property type="protein sequence ID" value="OWP02551.1"/>
    <property type="molecule type" value="Genomic_DNA"/>
</dbReference>
<dbReference type="PANTHER" id="PTHR33478">
    <property type="entry name" value="EXTRACELLULAR METALLOPROTEINASE MEP"/>
    <property type="match status" value="1"/>
</dbReference>
<dbReference type="PANTHER" id="PTHR33478:SF1">
    <property type="entry name" value="EXTRACELLULAR METALLOPROTEINASE MEP"/>
    <property type="match status" value="1"/>
</dbReference>
<evidence type="ECO:0000256" key="1">
    <source>
        <dbReference type="ARBA" id="ARBA00004613"/>
    </source>
</evidence>
<evidence type="ECO:0000256" key="12">
    <source>
        <dbReference type="PIRSR" id="PIRSR601842-2"/>
    </source>
</evidence>
<keyword evidence="10 13" id="KW-0865">Zymogen</keyword>
<dbReference type="InterPro" id="IPR001842">
    <property type="entry name" value="Peptidase_M36"/>
</dbReference>
<dbReference type="InterPro" id="IPR011096">
    <property type="entry name" value="FTP_domain"/>
</dbReference>
<feature type="binding site" evidence="12">
    <location>
        <position position="443"/>
    </location>
    <ligand>
        <name>Zn(2+)</name>
        <dbReference type="ChEBI" id="CHEBI:29105"/>
        <note>catalytic</note>
    </ligand>
</feature>
<dbReference type="InterPro" id="IPR050371">
    <property type="entry name" value="Fungal_virulence_M36"/>
</dbReference>
<evidence type="ECO:0000313" key="16">
    <source>
        <dbReference type="Proteomes" id="UP000242519"/>
    </source>
</evidence>
<evidence type="ECO:0000256" key="11">
    <source>
        <dbReference type="PIRSR" id="PIRSR601842-1"/>
    </source>
</evidence>
<keyword evidence="7 13" id="KW-0378">Hydrolase</keyword>
<comment type="subcellular location">
    <subcellularLocation>
        <location evidence="1 13">Secreted</location>
    </subcellularLocation>
</comment>
<evidence type="ECO:0000256" key="4">
    <source>
        <dbReference type="ARBA" id="ARBA00022670"/>
    </source>
</evidence>
<evidence type="ECO:0000256" key="13">
    <source>
        <dbReference type="RuleBase" id="RU364017"/>
    </source>
</evidence>
<feature type="binding site" evidence="12">
    <location>
        <position position="469"/>
    </location>
    <ligand>
        <name>Zn(2+)</name>
        <dbReference type="ChEBI" id="CHEBI:29105"/>
        <note>catalytic</note>
    </ligand>
</feature>
<evidence type="ECO:0000256" key="6">
    <source>
        <dbReference type="ARBA" id="ARBA00022729"/>
    </source>
</evidence>
<dbReference type="AlphaFoldDB" id="A0A218Z385"/>
<dbReference type="EC" id="3.4.24.-" evidence="13"/>
<keyword evidence="4 13" id="KW-0645">Protease</keyword>
<feature type="binding site" evidence="12">
    <location>
        <position position="439"/>
    </location>
    <ligand>
        <name>Zn(2+)</name>
        <dbReference type="ChEBI" id="CHEBI:29105"/>
        <note>catalytic</note>
    </ligand>
</feature>
<feature type="domain" description="FTP" evidence="14">
    <location>
        <begin position="86"/>
        <end position="137"/>
    </location>
</feature>
<dbReference type="InParanoid" id="A0A218Z385"/>
<feature type="binding site" evidence="12">
    <location>
        <position position="254"/>
    </location>
    <ligand>
        <name>Zn(2+)</name>
        <dbReference type="ChEBI" id="CHEBI:29105"/>
        <note>catalytic</note>
    </ligand>
</feature>
<feature type="signal peptide" evidence="13">
    <location>
        <begin position="1"/>
        <end position="19"/>
    </location>
</feature>
<dbReference type="GO" id="GO:0005576">
    <property type="term" value="C:extracellular region"/>
    <property type="evidence" value="ECO:0007669"/>
    <property type="project" value="UniProtKB-SubCell"/>
</dbReference>